<name>A0A921ITL9_9ACTN</name>
<reference evidence="2" key="1">
    <citation type="journal article" date="2021" name="PeerJ">
        <title>Extensive microbial diversity within the chicken gut microbiome revealed by metagenomics and culture.</title>
        <authorList>
            <person name="Gilroy R."/>
            <person name="Ravi A."/>
            <person name="Getino M."/>
            <person name="Pursley I."/>
            <person name="Horton D.L."/>
            <person name="Alikhan N.F."/>
            <person name="Baker D."/>
            <person name="Gharbi K."/>
            <person name="Hall N."/>
            <person name="Watson M."/>
            <person name="Adriaenssens E.M."/>
            <person name="Foster-Nyarko E."/>
            <person name="Jarju S."/>
            <person name="Secka A."/>
            <person name="Antonio M."/>
            <person name="Oren A."/>
            <person name="Chaudhuri R.R."/>
            <person name="La Ragione R."/>
            <person name="Hildebrand F."/>
            <person name="Pallen M.J."/>
        </authorList>
    </citation>
    <scope>NUCLEOTIDE SEQUENCE</scope>
    <source>
        <strain evidence="2">ChiHjej13B12-9602</strain>
    </source>
</reference>
<gene>
    <name evidence="2" type="ORF">K8V70_01010</name>
</gene>
<feature type="transmembrane region" description="Helical" evidence="1">
    <location>
        <begin position="336"/>
        <end position="361"/>
    </location>
</feature>
<dbReference type="GO" id="GO:0015293">
    <property type="term" value="F:symporter activity"/>
    <property type="evidence" value="ECO:0007669"/>
    <property type="project" value="InterPro"/>
</dbReference>
<feature type="transmembrane region" description="Helical" evidence="1">
    <location>
        <begin position="193"/>
        <end position="215"/>
    </location>
</feature>
<keyword evidence="1" id="KW-0472">Membrane</keyword>
<feature type="transmembrane region" description="Helical" evidence="1">
    <location>
        <begin position="39"/>
        <end position="61"/>
    </location>
</feature>
<dbReference type="PANTHER" id="PTHR11328">
    <property type="entry name" value="MAJOR FACILITATOR SUPERFAMILY DOMAIN-CONTAINING PROTEIN"/>
    <property type="match status" value="1"/>
</dbReference>
<organism evidence="2 3">
    <name type="scientific">Enorma phocaeensis</name>
    <dbReference type="NCBI Taxonomy" id="1871019"/>
    <lineage>
        <taxon>Bacteria</taxon>
        <taxon>Bacillati</taxon>
        <taxon>Actinomycetota</taxon>
        <taxon>Coriobacteriia</taxon>
        <taxon>Coriobacteriales</taxon>
        <taxon>Coriobacteriaceae</taxon>
        <taxon>Enorma</taxon>
    </lineage>
</organism>
<dbReference type="NCBIfam" id="TIGR00792">
    <property type="entry name" value="gph"/>
    <property type="match status" value="1"/>
</dbReference>
<dbReference type="EMBL" id="DYUZ01000007">
    <property type="protein sequence ID" value="HJG36431.1"/>
    <property type="molecule type" value="Genomic_DNA"/>
</dbReference>
<dbReference type="PANTHER" id="PTHR11328:SF24">
    <property type="entry name" value="MAJOR FACILITATOR SUPERFAMILY (MFS) PROFILE DOMAIN-CONTAINING PROTEIN"/>
    <property type="match status" value="1"/>
</dbReference>
<feature type="transmembrane region" description="Helical" evidence="1">
    <location>
        <begin position="243"/>
        <end position="261"/>
    </location>
</feature>
<evidence type="ECO:0000313" key="2">
    <source>
        <dbReference type="EMBL" id="HJG36431.1"/>
    </source>
</evidence>
<dbReference type="GO" id="GO:0005886">
    <property type="term" value="C:plasma membrane"/>
    <property type="evidence" value="ECO:0007669"/>
    <property type="project" value="TreeGrafter"/>
</dbReference>
<feature type="transmembrane region" description="Helical" evidence="1">
    <location>
        <begin position="91"/>
        <end position="110"/>
    </location>
</feature>
<evidence type="ECO:0000256" key="1">
    <source>
        <dbReference type="SAM" id="Phobius"/>
    </source>
</evidence>
<comment type="caution">
    <text evidence="2">The sequence shown here is derived from an EMBL/GenBank/DDBJ whole genome shotgun (WGS) entry which is preliminary data.</text>
</comment>
<accession>A0A921ITL9</accession>
<dbReference type="Proteomes" id="UP000753256">
    <property type="component" value="Unassembled WGS sequence"/>
</dbReference>
<protein>
    <submittedName>
        <fullName evidence="2">Glycoside-pentoside-hexuronide (GPH):cation symporter</fullName>
    </submittedName>
</protein>
<keyword evidence="1" id="KW-0812">Transmembrane</keyword>
<keyword evidence="1" id="KW-1133">Transmembrane helix</keyword>
<feature type="transmembrane region" description="Helical" evidence="1">
    <location>
        <begin position="116"/>
        <end position="136"/>
    </location>
</feature>
<dbReference type="RefSeq" id="WP_273188584.1">
    <property type="nucleotide sequence ID" value="NZ_DYUZ01000007.1"/>
</dbReference>
<dbReference type="InterPro" id="IPR036259">
    <property type="entry name" value="MFS_trans_sf"/>
</dbReference>
<proteinExistence type="predicted"/>
<sequence length="468" mass="51117">MATTTIPKNREQVGFLDYVSYAAGDFGCNMAFTLAGSYFTIFFTQYMGISSLVFAGIMVFLKIWDAVNDPLIGGIMDSTHREFKRGKFRTFMFYGSFLLFISGLLCFLPVPGAPDIAKVVLCIVGYMLYDCSYTLVNVPYGSLLAAITPDPAKRTMLSSARQVGSFLATLIAGSLLPIIIYDANNELMGERLFIAALVLGAIGFVVIQFCVGTTVERVQTAPEAKQEKFNYFAALNNFIHNRAAIGATLPAVAMFLGTFGVSNATQVMFQAYFQNAQVSGFLSLCTQVPMFVFMPFIGKIVSRWGKKESAVAGTLVSIAAAALMFVAPITPDNAGVAVFFILMIIYGLGLGIFMCTMYALIADAIDYSEWKTGRRDEGTTYSLYVFFRKLTNGLAPSLGLVIMVWLGYNEALGAAQPVDVALNMRYMVAGGYLVAAVLEFISLKFIYNLDKKTMDEMEADLAKKHAEA</sequence>
<dbReference type="InterPro" id="IPR039672">
    <property type="entry name" value="MFS_2"/>
</dbReference>
<feature type="transmembrane region" description="Helical" evidence="1">
    <location>
        <begin position="281"/>
        <end position="298"/>
    </location>
</feature>
<dbReference type="GO" id="GO:0008643">
    <property type="term" value="P:carbohydrate transport"/>
    <property type="evidence" value="ECO:0007669"/>
    <property type="project" value="InterPro"/>
</dbReference>
<feature type="transmembrane region" description="Helical" evidence="1">
    <location>
        <begin position="163"/>
        <end position="181"/>
    </location>
</feature>
<dbReference type="SUPFAM" id="SSF103473">
    <property type="entry name" value="MFS general substrate transporter"/>
    <property type="match status" value="1"/>
</dbReference>
<dbReference type="GO" id="GO:0006814">
    <property type="term" value="P:sodium ion transport"/>
    <property type="evidence" value="ECO:0007669"/>
    <property type="project" value="InterPro"/>
</dbReference>
<feature type="transmembrane region" description="Helical" evidence="1">
    <location>
        <begin position="426"/>
        <end position="447"/>
    </location>
</feature>
<reference evidence="2" key="2">
    <citation type="submission" date="2021-09" db="EMBL/GenBank/DDBJ databases">
        <authorList>
            <person name="Gilroy R."/>
        </authorList>
    </citation>
    <scope>NUCLEOTIDE SEQUENCE</scope>
    <source>
        <strain evidence="2">ChiHjej13B12-9602</strain>
    </source>
</reference>
<dbReference type="Pfam" id="PF13347">
    <property type="entry name" value="MFS_2"/>
    <property type="match status" value="1"/>
</dbReference>
<feature type="transmembrane region" description="Helical" evidence="1">
    <location>
        <begin position="381"/>
        <end position="406"/>
    </location>
</feature>
<dbReference type="Gene3D" id="1.20.1250.20">
    <property type="entry name" value="MFS general substrate transporter like domains"/>
    <property type="match status" value="2"/>
</dbReference>
<feature type="transmembrane region" description="Helical" evidence="1">
    <location>
        <begin position="310"/>
        <end position="330"/>
    </location>
</feature>
<evidence type="ECO:0000313" key="3">
    <source>
        <dbReference type="Proteomes" id="UP000753256"/>
    </source>
</evidence>
<dbReference type="InterPro" id="IPR001927">
    <property type="entry name" value="Na/Gal_symport"/>
</dbReference>
<dbReference type="AlphaFoldDB" id="A0A921ITL9"/>